<feature type="domain" description="Zn(2)-C6 fungal-type" evidence="6">
    <location>
        <begin position="26"/>
        <end position="56"/>
    </location>
</feature>
<evidence type="ECO:0000256" key="5">
    <source>
        <dbReference type="ARBA" id="ARBA00023242"/>
    </source>
</evidence>
<evidence type="ECO:0000256" key="2">
    <source>
        <dbReference type="ARBA" id="ARBA00023015"/>
    </source>
</evidence>
<dbReference type="Pfam" id="PF00172">
    <property type="entry name" value="Zn_clus"/>
    <property type="match status" value="1"/>
</dbReference>
<dbReference type="PROSITE" id="PS50048">
    <property type="entry name" value="ZN2_CY6_FUNGAL_2"/>
    <property type="match status" value="1"/>
</dbReference>
<sequence>MGYNYRIDDTFLVPTMGNVSTRSRTGCLTCRRRKKKCDERHPICSGCNRNQLPCEWVSNELVSKTRRPRCRRQLAVTQLPHEAQKMVNVFAIPKPGMVQRLLSHFIDHSPRWLSTRTGKRRSDFLQYLLPAVSQNLLVHNCVLMIASADLAKYCRGDVEVRAVAVEYYGKAVSALQGSLNEELTAVAAYNLPGSDYTPLAVLLLCLHECQNFTNSTRIVPHLNAAAALLLRRLHDTPDDLPLRSFLFELFCYYFSLVAFSHGSRLSLSQASAIFSSPIVTQYLQQGNVMGTSQRLFMCIFRISMLAEKVASERQFHDSPARTELTGLAQQLITWQLELPPRTDADIAWLNDAITSELYRLACLIYIKKVLDPALSDDSPPIQALVIAFADNLGHLPPDAPSNNILCWPLVVAGLSAVESTHQRAISIRLGQIYDIWRSDILCQSAAFLRQKWRRDRNPNRCFASASCGEQEKGEDRSTAAVNDILHLQFPVILV</sequence>
<evidence type="ECO:0000256" key="1">
    <source>
        <dbReference type="ARBA" id="ARBA00004123"/>
    </source>
</evidence>
<evidence type="ECO:0000313" key="8">
    <source>
        <dbReference type="Proteomes" id="UP000037505"/>
    </source>
</evidence>
<keyword evidence="5" id="KW-0539">Nucleus</keyword>
<dbReference type="InterPro" id="IPR036864">
    <property type="entry name" value="Zn2-C6_fun-type_DNA-bd_sf"/>
</dbReference>
<evidence type="ECO:0000313" key="7">
    <source>
        <dbReference type="EMBL" id="KNG91367.1"/>
    </source>
</evidence>
<dbReference type="Pfam" id="PF11951">
    <property type="entry name" value="Fungal_trans_2"/>
    <property type="match status" value="1"/>
</dbReference>
<reference evidence="7 8" key="1">
    <citation type="submission" date="2014-06" db="EMBL/GenBank/DDBJ databases">
        <title>The Genome of the Aflatoxigenic Filamentous Fungus Aspergillus nomius.</title>
        <authorList>
            <person name="Moore M.G."/>
            <person name="Shannon B.M."/>
            <person name="Brian M.M."/>
        </authorList>
    </citation>
    <scope>NUCLEOTIDE SEQUENCE [LARGE SCALE GENOMIC DNA]</scope>
    <source>
        <strain evidence="7 8">NRRL 13137</strain>
    </source>
</reference>
<accession>A0A0L1JI30</accession>
<dbReference type="GO" id="GO:0005634">
    <property type="term" value="C:nucleus"/>
    <property type="evidence" value="ECO:0007669"/>
    <property type="project" value="UniProtKB-SubCell"/>
</dbReference>
<dbReference type="SUPFAM" id="SSF57701">
    <property type="entry name" value="Zn2/Cys6 DNA-binding domain"/>
    <property type="match status" value="1"/>
</dbReference>
<dbReference type="InterPro" id="IPR001138">
    <property type="entry name" value="Zn2Cys6_DnaBD"/>
</dbReference>
<dbReference type="PROSITE" id="PS00463">
    <property type="entry name" value="ZN2_CY6_FUNGAL_1"/>
    <property type="match status" value="1"/>
</dbReference>
<dbReference type="PANTHER" id="PTHR37534:SF16">
    <property type="entry name" value="ZN(II)2CYS6 TRANSCRIPTION FACTOR (EUROFUNG)-RELATED"/>
    <property type="match status" value="1"/>
</dbReference>
<dbReference type="OrthoDB" id="1919336at2759"/>
<keyword evidence="4" id="KW-0804">Transcription</keyword>
<keyword evidence="2" id="KW-0805">Transcription regulation</keyword>
<evidence type="ECO:0000256" key="3">
    <source>
        <dbReference type="ARBA" id="ARBA00023125"/>
    </source>
</evidence>
<dbReference type="GO" id="GO:0000981">
    <property type="term" value="F:DNA-binding transcription factor activity, RNA polymerase II-specific"/>
    <property type="evidence" value="ECO:0007669"/>
    <property type="project" value="InterPro"/>
</dbReference>
<organism evidence="7 8">
    <name type="scientific">Aspergillus nomiae NRRL (strain ATCC 15546 / NRRL 13137 / CBS 260.88 / M93)</name>
    <dbReference type="NCBI Taxonomy" id="1509407"/>
    <lineage>
        <taxon>Eukaryota</taxon>
        <taxon>Fungi</taxon>
        <taxon>Dikarya</taxon>
        <taxon>Ascomycota</taxon>
        <taxon>Pezizomycotina</taxon>
        <taxon>Eurotiomycetes</taxon>
        <taxon>Eurotiomycetidae</taxon>
        <taxon>Eurotiales</taxon>
        <taxon>Aspergillaceae</taxon>
        <taxon>Aspergillus</taxon>
        <taxon>Aspergillus subgen. Circumdati</taxon>
    </lineage>
</organism>
<dbReference type="AlphaFoldDB" id="A0A0L1JI30"/>
<evidence type="ECO:0000256" key="4">
    <source>
        <dbReference type="ARBA" id="ARBA00023163"/>
    </source>
</evidence>
<dbReference type="GO" id="GO:0045944">
    <property type="term" value="P:positive regulation of transcription by RNA polymerase II"/>
    <property type="evidence" value="ECO:0007669"/>
    <property type="project" value="TreeGrafter"/>
</dbReference>
<keyword evidence="3" id="KW-0238">DNA-binding</keyword>
<gene>
    <name evidence="7" type="ORF">ANOM_000418</name>
</gene>
<dbReference type="SMART" id="SM00066">
    <property type="entry name" value="GAL4"/>
    <property type="match status" value="1"/>
</dbReference>
<dbReference type="Proteomes" id="UP000037505">
    <property type="component" value="Unassembled WGS sequence"/>
</dbReference>
<dbReference type="RefSeq" id="XP_015412290.1">
    <property type="nucleotide sequence ID" value="XM_015545676.1"/>
</dbReference>
<dbReference type="GO" id="GO:0008270">
    <property type="term" value="F:zinc ion binding"/>
    <property type="evidence" value="ECO:0007669"/>
    <property type="project" value="InterPro"/>
</dbReference>
<dbReference type="GO" id="GO:0000976">
    <property type="term" value="F:transcription cis-regulatory region binding"/>
    <property type="evidence" value="ECO:0007669"/>
    <property type="project" value="TreeGrafter"/>
</dbReference>
<evidence type="ECO:0000259" key="6">
    <source>
        <dbReference type="PROSITE" id="PS50048"/>
    </source>
</evidence>
<dbReference type="Gene3D" id="4.10.240.10">
    <property type="entry name" value="Zn(2)-C6 fungal-type DNA-binding domain"/>
    <property type="match status" value="1"/>
</dbReference>
<proteinExistence type="predicted"/>
<comment type="caution">
    <text evidence="7">The sequence shown here is derived from an EMBL/GenBank/DDBJ whole genome shotgun (WGS) entry which is preliminary data.</text>
</comment>
<dbReference type="GeneID" id="26802222"/>
<dbReference type="PANTHER" id="PTHR37534">
    <property type="entry name" value="TRANSCRIPTIONAL ACTIVATOR PROTEIN UGA3"/>
    <property type="match status" value="1"/>
</dbReference>
<name>A0A0L1JI30_ASPN3</name>
<dbReference type="InterPro" id="IPR021858">
    <property type="entry name" value="Fun_TF"/>
</dbReference>
<dbReference type="EMBL" id="JNOM01000003">
    <property type="protein sequence ID" value="KNG91367.1"/>
    <property type="molecule type" value="Genomic_DNA"/>
</dbReference>
<comment type="subcellular location">
    <subcellularLocation>
        <location evidence="1">Nucleus</location>
    </subcellularLocation>
</comment>
<protein>
    <submittedName>
        <fullName evidence="7">Zn(II)2Cys6 transcription factor</fullName>
    </submittedName>
</protein>
<dbReference type="CDD" id="cd00067">
    <property type="entry name" value="GAL4"/>
    <property type="match status" value="1"/>
</dbReference>
<keyword evidence="8" id="KW-1185">Reference proteome</keyword>